<dbReference type="PANTHER" id="PTHR43140:SF1">
    <property type="entry name" value="TYPE I RESTRICTION ENZYME ECOKI SPECIFICITY SUBUNIT"/>
    <property type="match status" value="1"/>
</dbReference>
<sequence>MSDIYKWESRRARHVMRRIDVRGANAPLASATKTGVSLRDDLDFSVWNPDSNVSNYKLVEPNDFVIGLRSFQHGISHSQVRGIVSPAYHVLRCVDGLEPRYYKYYFRSQLLISMLANITQGIRQGQSIDMDAFADVRLPVPPLEEQWRIANFLDAETARMDRLVELYSRTGALVTEKEQAVRDVVIDEAFKSHGSVPLRRLARGITQGSSPQCDNIPADGDEWGVLKLSSVKRAVFKAPENKRLPSGVTPDKRHVVRSGDLLVTRANTPDLVGDAAIAAVDGRKLLLPDLIYRLDLLDGVLVSFALQCILSTRTRQLVREVARGSSQSMVKLRGEDILAWPVPKLTSKEQQALVTEIEDRSAQLAGVPVAIQRQLRLLAERRQALITAAVTGQFDVSTARGADLS</sequence>
<dbReference type="CDD" id="cd16961">
    <property type="entry name" value="RMtype1_S_TRD-CR_like"/>
    <property type="match status" value="1"/>
</dbReference>
<keyword evidence="7" id="KW-1185">Reference proteome</keyword>
<accession>A0A3A9ZRC8</accession>
<dbReference type="InterPro" id="IPR051212">
    <property type="entry name" value="Type-I_RE_S_subunit"/>
</dbReference>
<comment type="similarity">
    <text evidence="1">Belongs to the type-I restriction system S methylase family.</text>
</comment>
<dbReference type="PANTHER" id="PTHR43140">
    <property type="entry name" value="TYPE-1 RESTRICTION ENZYME ECOKI SPECIFICITY PROTEIN"/>
    <property type="match status" value="1"/>
</dbReference>
<dbReference type="GO" id="GO:0009307">
    <property type="term" value="P:DNA restriction-modification system"/>
    <property type="evidence" value="ECO:0007669"/>
    <property type="project" value="UniProtKB-KW"/>
</dbReference>
<evidence type="ECO:0000256" key="3">
    <source>
        <dbReference type="ARBA" id="ARBA00023125"/>
    </source>
</evidence>
<evidence type="ECO:0000256" key="2">
    <source>
        <dbReference type="ARBA" id="ARBA00022747"/>
    </source>
</evidence>
<reference evidence="6 7" key="1">
    <citation type="journal article" date="2015" name="Int. J. Syst. Evol. Microbiol.">
        <title>Micromonospora costi sp. nov., isolated from a leaf of Costus speciosus.</title>
        <authorList>
            <person name="Thawai C."/>
        </authorList>
    </citation>
    <scope>NUCLEOTIDE SEQUENCE [LARGE SCALE GENOMIC DNA]</scope>
    <source>
        <strain evidence="6 7">CS1-12</strain>
    </source>
</reference>
<evidence type="ECO:0000256" key="1">
    <source>
        <dbReference type="ARBA" id="ARBA00010923"/>
    </source>
</evidence>
<dbReference type="Pfam" id="PF01420">
    <property type="entry name" value="Methylase_S"/>
    <property type="match status" value="1"/>
</dbReference>
<evidence type="ECO:0000256" key="4">
    <source>
        <dbReference type="ARBA" id="ARBA00038652"/>
    </source>
</evidence>
<name>A0A3A9ZRC8_9ACTN</name>
<keyword evidence="6" id="KW-0378">Hydrolase</keyword>
<comment type="subunit">
    <text evidence="4">The methyltransferase is composed of M and S polypeptides.</text>
</comment>
<evidence type="ECO:0000313" key="7">
    <source>
        <dbReference type="Proteomes" id="UP000279968"/>
    </source>
</evidence>
<dbReference type="SUPFAM" id="SSF116734">
    <property type="entry name" value="DNA methylase specificity domain"/>
    <property type="match status" value="2"/>
</dbReference>
<dbReference type="Proteomes" id="UP000279968">
    <property type="component" value="Unassembled WGS sequence"/>
</dbReference>
<dbReference type="EMBL" id="RBAN01000008">
    <property type="protein sequence ID" value="RKN50116.1"/>
    <property type="molecule type" value="Genomic_DNA"/>
</dbReference>
<proteinExistence type="inferred from homology"/>
<dbReference type="InterPro" id="IPR000055">
    <property type="entry name" value="Restrct_endonuc_typeI_TRD"/>
</dbReference>
<dbReference type="RefSeq" id="WP_120783052.1">
    <property type="nucleotide sequence ID" value="NZ_JBHLUP010000005.1"/>
</dbReference>
<dbReference type="OrthoDB" id="3197085at2"/>
<keyword evidence="6" id="KW-0255">Endonuclease</keyword>
<feature type="domain" description="Type I restriction modification DNA specificity" evidence="5">
    <location>
        <begin position="105"/>
        <end position="155"/>
    </location>
</feature>
<keyword evidence="3" id="KW-0238">DNA-binding</keyword>
<dbReference type="GO" id="GO:0004519">
    <property type="term" value="F:endonuclease activity"/>
    <property type="evidence" value="ECO:0007669"/>
    <property type="project" value="UniProtKB-KW"/>
</dbReference>
<keyword evidence="2" id="KW-0680">Restriction system</keyword>
<keyword evidence="6" id="KW-0540">Nuclease</keyword>
<dbReference type="Gene3D" id="3.90.220.20">
    <property type="entry name" value="DNA methylase specificity domains"/>
    <property type="match status" value="2"/>
</dbReference>
<gene>
    <name evidence="6" type="ORF">D7193_30120</name>
</gene>
<evidence type="ECO:0000313" key="6">
    <source>
        <dbReference type="EMBL" id="RKN50116.1"/>
    </source>
</evidence>
<evidence type="ECO:0000259" key="5">
    <source>
        <dbReference type="Pfam" id="PF01420"/>
    </source>
</evidence>
<dbReference type="AlphaFoldDB" id="A0A3A9ZRC8"/>
<comment type="caution">
    <text evidence="6">The sequence shown here is derived from an EMBL/GenBank/DDBJ whole genome shotgun (WGS) entry which is preliminary data.</text>
</comment>
<organism evidence="6 7">
    <name type="scientific">Micromonospora costi</name>
    <dbReference type="NCBI Taxonomy" id="1530042"/>
    <lineage>
        <taxon>Bacteria</taxon>
        <taxon>Bacillati</taxon>
        <taxon>Actinomycetota</taxon>
        <taxon>Actinomycetes</taxon>
        <taxon>Micromonosporales</taxon>
        <taxon>Micromonosporaceae</taxon>
        <taxon>Micromonospora</taxon>
    </lineage>
</organism>
<dbReference type="GO" id="GO:0003677">
    <property type="term" value="F:DNA binding"/>
    <property type="evidence" value="ECO:0007669"/>
    <property type="project" value="UniProtKB-KW"/>
</dbReference>
<dbReference type="InterPro" id="IPR044946">
    <property type="entry name" value="Restrct_endonuc_typeI_TRD_sf"/>
</dbReference>
<protein>
    <submittedName>
        <fullName evidence="6">Restriction endonuclease subunit S</fullName>
    </submittedName>
</protein>